<dbReference type="GO" id="GO:0016020">
    <property type="term" value="C:membrane"/>
    <property type="evidence" value="ECO:0007669"/>
    <property type="project" value="UniProtKB-SubCell"/>
</dbReference>
<evidence type="ECO:0000256" key="6">
    <source>
        <dbReference type="SAM" id="Phobius"/>
    </source>
</evidence>
<evidence type="ECO:0000256" key="4">
    <source>
        <dbReference type="ARBA" id="ARBA00022989"/>
    </source>
</evidence>
<dbReference type="InterPro" id="IPR002549">
    <property type="entry name" value="AI-2E-like"/>
</dbReference>
<gene>
    <name evidence="7" type="ORF">FG384_10220</name>
</gene>
<dbReference type="OrthoDB" id="9774361at2"/>
<feature type="transmembrane region" description="Helical" evidence="6">
    <location>
        <begin position="54"/>
        <end position="79"/>
    </location>
</feature>
<keyword evidence="4 6" id="KW-1133">Transmembrane helix</keyword>
<feature type="transmembrane region" description="Helical" evidence="6">
    <location>
        <begin position="281"/>
        <end position="310"/>
    </location>
</feature>
<evidence type="ECO:0000256" key="1">
    <source>
        <dbReference type="ARBA" id="ARBA00004141"/>
    </source>
</evidence>
<evidence type="ECO:0000256" key="5">
    <source>
        <dbReference type="ARBA" id="ARBA00023136"/>
    </source>
</evidence>
<evidence type="ECO:0000256" key="3">
    <source>
        <dbReference type="ARBA" id="ARBA00022692"/>
    </source>
</evidence>
<keyword evidence="8" id="KW-1185">Reference proteome</keyword>
<comment type="similarity">
    <text evidence="2">Belongs to the autoinducer-2 exporter (AI-2E) (TC 2.A.86) family.</text>
</comment>
<name>A0A544TQT8_9BACI</name>
<keyword evidence="3 6" id="KW-0812">Transmembrane</keyword>
<feature type="transmembrane region" description="Helical" evidence="6">
    <location>
        <begin position="193"/>
        <end position="210"/>
    </location>
</feature>
<feature type="transmembrane region" description="Helical" evidence="6">
    <location>
        <begin position="125"/>
        <end position="148"/>
    </location>
</feature>
<comment type="caution">
    <text evidence="7">The sequence shown here is derived from an EMBL/GenBank/DDBJ whole genome shotgun (WGS) entry which is preliminary data.</text>
</comment>
<proteinExistence type="inferred from homology"/>
<organism evidence="7 8">
    <name type="scientific">Psychrobacillus vulpis</name>
    <dbReference type="NCBI Taxonomy" id="2325572"/>
    <lineage>
        <taxon>Bacteria</taxon>
        <taxon>Bacillati</taxon>
        <taxon>Bacillota</taxon>
        <taxon>Bacilli</taxon>
        <taxon>Bacillales</taxon>
        <taxon>Bacillaceae</taxon>
        <taxon>Psychrobacillus</taxon>
    </lineage>
</organism>
<evidence type="ECO:0000313" key="7">
    <source>
        <dbReference type="EMBL" id="TQR19811.1"/>
    </source>
</evidence>
<dbReference type="Proteomes" id="UP000316626">
    <property type="component" value="Unassembled WGS sequence"/>
</dbReference>
<protein>
    <submittedName>
        <fullName evidence="7">AI-2E family transporter</fullName>
    </submittedName>
</protein>
<evidence type="ECO:0000313" key="8">
    <source>
        <dbReference type="Proteomes" id="UP000316626"/>
    </source>
</evidence>
<sequence>MIAFQINKKEVLTQWIPITIIILLSFIAYPLALAILCGYFLYPITNFFYKKFKLPITLSVLLTEAVILSGVLLLLFFLVQTLIDIIPLIHAHLVKLPVAEIQRHPIFLMFEGKFQTLLNKFMNDLLVYLTHLPSYFFELLLFSMGLFFSLHESLKDRLWFLVYFPKQTRPLCQKAFNKVSGVLNKFISVELKLFFLTLFLLSAGFFVLGMEQPIKYAFLISLVDSVPFLGTGLVMIPLSIYFFLVDQHTVGIIVFLLYIFVQLTRHIVESVLWSSSMQIKAVHVFFLSATAILIFGFIGILFSPFIYLFANKWSDFTKTS</sequence>
<comment type="subcellular location">
    <subcellularLocation>
        <location evidence="1">Membrane</location>
        <topology evidence="1">Multi-pass membrane protein</topology>
    </subcellularLocation>
</comment>
<feature type="transmembrane region" description="Helical" evidence="6">
    <location>
        <begin position="241"/>
        <end position="261"/>
    </location>
</feature>
<evidence type="ECO:0000256" key="2">
    <source>
        <dbReference type="ARBA" id="ARBA00009773"/>
    </source>
</evidence>
<dbReference type="RefSeq" id="WP_142642500.1">
    <property type="nucleotide sequence ID" value="NZ_VDGI01000010.1"/>
</dbReference>
<accession>A0A544TQT8</accession>
<feature type="transmembrane region" description="Helical" evidence="6">
    <location>
        <begin position="15"/>
        <end position="42"/>
    </location>
</feature>
<dbReference type="EMBL" id="VDGI01000010">
    <property type="protein sequence ID" value="TQR19811.1"/>
    <property type="molecule type" value="Genomic_DNA"/>
</dbReference>
<dbReference type="Pfam" id="PF01594">
    <property type="entry name" value="AI-2E_transport"/>
    <property type="match status" value="1"/>
</dbReference>
<feature type="transmembrane region" description="Helical" evidence="6">
    <location>
        <begin position="216"/>
        <end position="234"/>
    </location>
</feature>
<dbReference type="AlphaFoldDB" id="A0A544TQT8"/>
<keyword evidence="5 6" id="KW-0472">Membrane</keyword>
<reference evidence="7 8" key="1">
    <citation type="submission" date="2019-06" db="EMBL/GenBank/DDBJ databases">
        <title>Psychrobacillus vulpis sp. nov., a new species isolated from feces of a red fox that inhabits in The Tablas de Daimiel Natural Park, Albacete, Spain.</title>
        <authorList>
            <person name="Rodriguez M."/>
            <person name="Reina J.C."/>
            <person name="Bejar V."/>
            <person name="Llamas I."/>
        </authorList>
    </citation>
    <scope>NUCLEOTIDE SEQUENCE [LARGE SCALE GENOMIC DNA]</scope>
    <source>
        <strain evidence="7 8">Z8</strain>
    </source>
</reference>